<organism evidence="1 2">
    <name type="scientific">Apophysomyces ossiformis</name>
    <dbReference type="NCBI Taxonomy" id="679940"/>
    <lineage>
        <taxon>Eukaryota</taxon>
        <taxon>Fungi</taxon>
        <taxon>Fungi incertae sedis</taxon>
        <taxon>Mucoromycota</taxon>
        <taxon>Mucoromycotina</taxon>
        <taxon>Mucoromycetes</taxon>
        <taxon>Mucorales</taxon>
        <taxon>Mucorineae</taxon>
        <taxon>Mucoraceae</taxon>
        <taxon>Apophysomyces</taxon>
    </lineage>
</organism>
<dbReference type="AlphaFoldDB" id="A0A8H7BJB6"/>
<evidence type="ECO:0000313" key="2">
    <source>
        <dbReference type="Proteomes" id="UP000605846"/>
    </source>
</evidence>
<proteinExistence type="predicted"/>
<protein>
    <submittedName>
        <fullName evidence="1">Uncharacterized protein</fullName>
    </submittedName>
</protein>
<name>A0A8H7BJB6_9FUNG</name>
<dbReference type="Proteomes" id="UP000605846">
    <property type="component" value="Unassembled WGS sequence"/>
</dbReference>
<gene>
    <name evidence="1" type="ORF">EC973_003548</name>
</gene>
<sequence length="128" mass="13948">MDAVEPIPLGIKVGETFLKAMEDMGTSVNYNADDTGYLPRSGLEVLLLEVSRSYGTTDRAKHVYDHVKAAYGCIAMLKAILRKYQFAEPALIHDLHVVFLHASGKGITDSYNAGVTSATRSISDTHFA</sequence>
<accession>A0A8H7BJB6</accession>
<keyword evidence="2" id="KW-1185">Reference proteome</keyword>
<evidence type="ECO:0000313" key="1">
    <source>
        <dbReference type="EMBL" id="KAF7722194.1"/>
    </source>
</evidence>
<dbReference type="OrthoDB" id="2271449at2759"/>
<reference evidence="1" key="1">
    <citation type="submission" date="2020-01" db="EMBL/GenBank/DDBJ databases">
        <title>Genome Sequencing of Three Apophysomyces-Like Fungal Strains Confirms a Novel Fungal Genus in the Mucoromycota with divergent Burkholderia-like Endosymbiotic Bacteria.</title>
        <authorList>
            <person name="Stajich J.E."/>
            <person name="Macias A.M."/>
            <person name="Carter-House D."/>
            <person name="Lovett B."/>
            <person name="Kasson L.R."/>
            <person name="Berry K."/>
            <person name="Grigoriev I."/>
            <person name="Chang Y."/>
            <person name="Spatafora J."/>
            <person name="Kasson M.T."/>
        </authorList>
    </citation>
    <scope>NUCLEOTIDE SEQUENCE</scope>
    <source>
        <strain evidence="1">NRRL A-21654</strain>
    </source>
</reference>
<dbReference type="EMBL" id="JABAYA010000208">
    <property type="protein sequence ID" value="KAF7722194.1"/>
    <property type="molecule type" value="Genomic_DNA"/>
</dbReference>
<comment type="caution">
    <text evidence="1">The sequence shown here is derived from an EMBL/GenBank/DDBJ whole genome shotgun (WGS) entry which is preliminary data.</text>
</comment>